<evidence type="ECO:0000313" key="1">
    <source>
        <dbReference type="EMBL" id="TQI94580.1"/>
    </source>
</evidence>
<reference evidence="1 2" key="1">
    <citation type="submission" date="2019-06" db="EMBL/GenBank/DDBJ databases">
        <title>Sequencing the genomes of 1000 actinobacteria strains.</title>
        <authorList>
            <person name="Klenk H.-P."/>
        </authorList>
    </citation>
    <scope>NUCLEOTIDE SEQUENCE [LARGE SCALE GENOMIC DNA]</scope>
    <source>
        <strain evidence="1 2">DSM 45679</strain>
    </source>
</reference>
<organism evidence="1 2">
    <name type="scientific">Amycolatopsis cihanbeyliensis</name>
    <dbReference type="NCBI Taxonomy" id="1128664"/>
    <lineage>
        <taxon>Bacteria</taxon>
        <taxon>Bacillati</taxon>
        <taxon>Actinomycetota</taxon>
        <taxon>Actinomycetes</taxon>
        <taxon>Pseudonocardiales</taxon>
        <taxon>Pseudonocardiaceae</taxon>
        <taxon>Amycolatopsis</taxon>
    </lineage>
</organism>
<dbReference type="RefSeq" id="WP_142003795.1">
    <property type="nucleotide sequence ID" value="NZ_VFML01000002.1"/>
</dbReference>
<dbReference type="AlphaFoldDB" id="A0A542CUV0"/>
<gene>
    <name evidence="1" type="ORF">FB471_6746</name>
</gene>
<accession>A0A542CUV0</accession>
<keyword evidence="2" id="KW-1185">Reference proteome</keyword>
<proteinExistence type="predicted"/>
<dbReference type="OrthoDB" id="9912298at2"/>
<dbReference type="Proteomes" id="UP000320876">
    <property type="component" value="Unassembled WGS sequence"/>
</dbReference>
<sequence length="71" mass="8159">MTLRWRPEQWPGSAWPGYFSRTLLHHVEAGNSERISPVLGIADCGAVCIRPRKDVDYAWCTYCRNCYPSVD</sequence>
<protein>
    <submittedName>
        <fullName evidence="1">Uncharacterized protein</fullName>
    </submittedName>
</protein>
<comment type="caution">
    <text evidence="1">The sequence shown here is derived from an EMBL/GenBank/DDBJ whole genome shotgun (WGS) entry which is preliminary data.</text>
</comment>
<evidence type="ECO:0000313" key="2">
    <source>
        <dbReference type="Proteomes" id="UP000320876"/>
    </source>
</evidence>
<name>A0A542CUV0_AMYCI</name>
<dbReference type="EMBL" id="VFML01000002">
    <property type="protein sequence ID" value="TQI94580.1"/>
    <property type="molecule type" value="Genomic_DNA"/>
</dbReference>